<evidence type="ECO:0000313" key="2">
    <source>
        <dbReference type="EMBL" id="MBB4702443.1"/>
    </source>
</evidence>
<protein>
    <submittedName>
        <fullName evidence="2">Uncharacterized protein</fullName>
    </submittedName>
</protein>
<evidence type="ECO:0000256" key="1">
    <source>
        <dbReference type="SAM" id="MobiDB-lite"/>
    </source>
</evidence>
<evidence type="ECO:0000313" key="3">
    <source>
        <dbReference type="Proteomes" id="UP000542210"/>
    </source>
</evidence>
<sequence>MMPFFLWDRSRPPEDQRHLVGTSTIRMAVEMVRLSREAEEAWRRAKVLMVGRHVSRAEVDAMAAFLGFDPLSDGEWEESATKDAVSRRDFG</sequence>
<feature type="region of interest" description="Disordered" evidence="1">
    <location>
        <begin position="72"/>
        <end position="91"/>
    </location>
</feature>
<name>A0A7W7G945_9ACTN</name>
<reference evidence="2 3" key="1">
    <citation type="submission" date="2020-08" db="EMBL/GenBank/DDBJ databases">
        <title>Sequencing the genomes of 1000 actinobacteria strains.</title>
        <authorList>
            <person name="Klenk H.-P."/>
        </authorList>
    </citation>
    <scope>NUCLEOTIDE SEQUENCE [LARGE SCALE GENOMIC DNA]</scope>
    <source>
        <strain evidence="2 3">DSM 45784</strain>
    </source>
</reference>
<feature type="compositionally biased region" description="Basic and acidic residues" evidence="1">
    <location>
        <begin position="79"/>
        <end position="91"/>
    </location>
</feature>
<organism evidence="2 3">
    <name type="scientific">Sphaerisporangium siamense</name>
    <dbReference type="NCBI Taxonomy" id="795645"/>
    <lineage>
        <taxon>Bacteria</taxon>
        <taxon>Bacillati</taxon>
        <taxon>Actinomycetota</taxon>
        <taxon>Actinomycetes</taxon>
        <taxon>Streptosporangiales</taxon>
        <taxon>Streptosporangiaceae</taxon>
        <taxon>Sphaerisporangium</taxon>
    </lineage>
</organism>
<dbReference type="EMBL" id="JACHND010000001">
    <property type="protein sequence ID" value="MBB4702443.1"/>
    <property type="molecule type" value="Genomic_DNA"/>
</dbReference>
<proteinExistence type="predicted"/>
<keyword evidence="3" id="KW-1185">Reference proteome</keyword>
<comment type="caution">
    <text evidence="2">The sequence shown here is derived from an EMBL/GenBank/DDBJ whole genome shotgun (WGS) entry which is preliminary data.</text>
</comment>
<dbReference type="Proteomes" id="UP000542210">
    <property type="component" value="Unassembled WGS sequence"/>
</dbReference>
<accession>A0A7W7G945</accession>
<dbReference type="RefSeq" id="WP_184882211.1">
    <property type="nucleotide sequence ID" value="NZ_BOOV01000033.1"/>
</dbReference>
<dbReference type="AlphaFoldDB" id="A0A7W7G945"/>
<gene>
    <name evidence="2" type="ORF">BJ982_003987</name>
</gene>